<evidence type="ECO:0000256" key="1">
    <source>
        <dbReference type="ARBA" id="ARBA00004141"/>
    </source>
</evidence>
<dbReference type="Gene3D" id="2.40.160.20">
    <property type="match status" value="1"/>
</dbReference>
<organism evidence="7">
    <name type="scientific">Salmonella enterica subsp. houtenae serovar 45:g,z51:-</name>
    <dbReference type="NCBI Taxonomy" id="1967611"/>
    <lineage>
        <taxon>Bacteria</taxon>
        <taxon>Pseudomonadati</taxon>
        <taxon>Pseudomonadota</taxon>
        <taxon>Gammaproteobacteria</taxon>
        <taxon>Enterobacterales</taxon>
        <taxon>Enterobacteriaceae</taxon>
        <taxon>Salmonella</taxon>
    </lineage>
</organism>
<name>A0A736R8R2_SALHO</name>
<sequence>MATLAGLTMLGGISSANAAAGDSTVSIGYAQVHSKGLKRAANDFKNNFSEYASDFNDFYSSPSTSFGASDKDAKGVNLKYRYEITDNLGVIGSFTYAKQSFGAHYSATDADTKDSESEKASGKYKYYSLLVGPSYRFNDYFSGYAMVGAAFSRFNGSDSFSSSYSDGSDVDNGYVNSSDKKTQLAYSAGVQINPIKNIAIDVAYEGSGSGDWRTSGFNVGVGYSF</sequence>
<dbReference type="PANTHER" id="PTHR35892:SF2">
    <property type="entry name" value="OUTER MEMBRANE PROTEIN PAGN"/>
    <property type="match status" value="1"/>
</dbReference>
<evidence type="ECO:0000256" key="2">
    <source>
        <dbReference type="ARBA" id="ARBA00022452"/>
    </source>
</evidence>
<protein>
    <submittedName>
        <fullName evidence="7">Ail/Lom family outer membrane beta-barrel protein</fullName>
    </submittedName>
</protein>
<keyword evidence="3" id="KW-0812">Transmembrane</keyword>
<evidence type="ECO:0000256" key="4">
    <source>
        <dbReference type="ARBA" id="ARBA00022729"/>
    </source>
</evidence>
<comment type="caution">
    <text evidence="7">The sequence shown here is derived from an EMBL/GenBank/DDBJ whole genome shotgun (WGS) entry which is preliminary data.</text>
</comment>
<dbReference type="GO" id="GO:0044384">
    <property type="term" value="C:host outer membrane"/>
    <property type="evidence" value="ECO:0007669"/>
    <property type="project" value="InterPro"/>
</dbReference>
<reference evidence="7" key="1">
    <citation type="journal article" date="2018" name="Genome Biol.">
        <title>SKESA: strategic k-mer extension for scrupulous assemblies.</title>
        <authorList>
            <person name="Souvorov A."/>
            <person name="Agarwala R."/>
            <person name="Lipman D.J."/>
        </authorList>
    </citation>
    <scope>NUCLEOTIDE SEQUENCE</scope>
    <source>
        <strain evidence="7">2584-68</strain>
    </source>
</reference>
<proteinExistence type="predicted"/>
<dbReference type="InterPro" id="IPR000758">
    <property type="entry name" value="Enterovir_OMP"/>
</dbReference>
<keyword evidence="5" id="KW-0472">Membrane</keyword>
<keyword evidence="2" id="KW-1134">Transmembrane beta strand</keyword>
<dbReference type="EMBL" id="DAATAH010000058">
    <property type="protein sequence ID" value="HAE7766851.1"/>
    <property type="molecule type" value="Genomic_DNA"/>
</dbReference>
<dbReference type="SUPFAM" id="SSF56925">
    <property type="entry name" value="OMPA-like"/>
    <property type="match status" value="1"/>
</dbReference>
<dbReference type="InterPro" id="IPR051723">
    <property type="entry name" value="Bact_OM_Invasion-Related"/>
</dbReference>
<evidence type="ECO:0000313" key="7">
    <source>
        <dbReference type="EMBL" id="HAE7766851.1"/>
    </source>
</evidence>
<feature type="signal peptide" evidence="6">
    <location>
        <begin position="1"/>
        <end position="18"/>
    </location>
</feature>
<feature type="chain" id="PRO_5028278240" evidence="6">
    <location>
        <begin position="19"/>
        <end position="225"/>
    </location>
</feature>
<dbReference type="PANTHER" id="PTHR35892">
    <property type="entry name" value="OUTER MEMBRANE PROTEIN PAGN-RELATED"/>
    <property type="match status" value="1"/>
</dbReference>
<evidence type="ECO:0000256" key="3">
    <source>
        <dbReference type="ARBA" id="ARBA00022692"/>
    </source>
</evidence>
<keyword evidence="4 6" id="KW-0732">Signal</keyword>
<dbReference type="GO" id="GO:0016020">
    <property type="term" value="C:membrane"/>
    <property type="evidence" value="ECO:0007669"/>
    <property type="project" value="UniProtKB-SubCell"/>
</dbReference>
<dbReference type="AlphaFoldDB" id="A0A736R8R2"/>
<evidence type="ECO:0000256" key="5">
    <source>
        <dbReference type="ARBA" id="ARBA00023136"/>
    </source>
</evidence>
<comment type="subcellular location">
    <subcellularLocation>
        <location evidence="1">Membrane</location>
        <topology evidence="1">Multi-pass membrane protein</topology>
    </subcellularLocation>
</comment>
<dbReference type="PROSITE" id="PS00694">
    <property type="entry name" value="ENT_VIR_OMP_1"/>
    <property type="match status" value="1"/>
</dbReference>
<gene>
    <name evidence="7" type="ORF">GNB58_003895</name>
</gene>
<dbReference type="Pfam" id="PF06316">
    <property type="entry name" value="Ail_Lom"/>
    <property type="match status" value="1"/>
</dbReference>
<accession>A0A736R8R2</accession>
<evidence type="ECO:0000256" key="6">
    <source>
        <dbReference type="SAM" id="SignalP"/>
    </source>
</evidence>
<dbReference type="PRINTS" id="PR00316">
    <property type="entry name" value="ENTEROVIROMP"/>
</dbReference>
<reference evidence="7" key="2">
    <citation type="submission" date="2018-07" db="EMBL/GenBank/DDBJ databases">
        <authorList>
            <consortium name="NCBI Pathogen Detection Project"/>
        </authorList>
    </citation>
    <scope>NUCLEOTIDE SEQUENCE</scope>
    <source>
        <strain evidence="7">2584-68</strain>
    </source>
</reference>
<dbReference type="InterPro" id="IPR011250">
    <property type="entry name" value="OMP/PagP_B-barrel"/>
</dbReference>